<comment type="caution">
    <text evidence="2">The sequence shown here is derived from an EMBL/GenBank/DDBJ whole genome shotgun (WGS) entry which is preliminary data.</text>
</comment>
<dbReference type="Proteomes" id="UP000290289">
    <property type="component" value="Chromosome 12"/>
</dbReference>
<keyword evidence="1" id="KW-0472">Membrane</keyword>
<sequence>WLANLSLFIPEIVFSYLGHYYISFVVSGVVSGGVVVRIVGESIGYRGRICVVRRMNGNRTHIILESDVLQVVQALGTLHGGSSSTDLLIEDIQVSLSALTLPRSTTSVDPPMLRHIEWLS</sequence>
<accession>A0A498IL86</accession>
<feature type="transmembrane region" description="Helical" evidence="1">
    <location>
        <begin position="20"/>
        <end position="39"/>
    </location>
</feature>
<evidence type="ECO:0000313" key="3">
    <source>
        <dbReference type="Proteomes" id="UP000290289"/>
    </source>
</evidence>
<name>A0A498IL86_MALDO</name>
<evidence type="ECO:0000313" key="2">
    <source>
        <dbReference type="EMBL" id="RXH81983.1"/>
    </source>
</evidence>
<protein>
    <submittedName>
        <fullName evidence="2">Uncharacterized protein</fullName>
    </submittedName>
</protein>
<dbReference type="EMBL" id="RDQH01000338">
    <property type="protein sequence ID" value="RXH81983.1"/>
    <property type="molecule type" value="Genomic_DNA"/>
</dbReference>
<evidence type="ECO:0000256" key="1">
    <source>
        <dbReference type="SAM" id="Phobius"/>
    </source>
</evidence>
<keyword evidence="3" id="KW-1185">Reference proteome</keyword>
<proteinExistence type="predicted"/>
<dbReference type="AlphaFoldDB" id="A0A498IL86"/>
<keyword evidence="1" id="KW-1133">Transmembrane helix</keyword>
<organism evidence="2 3">
    <name type="scientific">Malus domestica</name>
    <name type="common">Apple</name>
    <name type="synonym">Pyrus malus</name>
    <dbReference type="NCBI Taxonomy" id="3750"/>
    <lineage>
        <taxon>Eukaryota</taxon>
        <taxon>Viridiplantae</taxon>
        <taxon>Streptophyta</taxon>
        <taxon>Embryophyta</taxon>
        <taxon>Tracheophyta</taxon>
        <taxon>Spermatophyta</taxon>
        <taxon>Magnoliopsida</taxon>
        <taxon>eudicotyledons</taxon>
        <taxon>Gunneridae</taxon>
        <taxon>Pentapetalae</taxon>
        <taxon>rosids</taxon>
        <taxon>fabids</taxon>
        <taxon>Rosales</taxon>
        <taxon>Rosaceae</taxon>
        <taxon>Amygdaloideae</taxon>
        <taxon>Maleae</taxon>
        <taxon>Malus</taxon>
    </lineage>
</organism>
<keyword evidence="1" id="KW-0812">Transmembrane</keyword>
<reference evidence="2 3" key="1">
    <citation type="submission" date="2018-10" db="EMBL/GenBank/DDBJ databases">
        <title>A high-quality apple genome assembly.</title>
        <authorList>
            <person name="Hu J."/>
        </authorList>
    </citation>
    <scope>NUCLEOTIDE SEQUENCE [LARGE SCALE GENOMIC DNA]</scope>
    <source>
        <strain evidence="3">cv. HFTH1</strain>
        <tissue evidence="2">Young leaf</tissue>
    </source>
</reference>
<gene>
    <name evidence="2" type="ORF">DVH24_036324</name>
</gene>
<feature type="non-terminal residue" evidence="2">
    <location>
        <position position="1"/>
    </location>
</feature>